<feature type="transmembrane region" description="Helical" evidence="6">
    <location>
        <begin position="92"/>
        <end position="115"/>
    </location>
</feature>
<name>I8AD30_ASPO3</name>
<keyword evidence="3 6" id="KW-1133">Transmembrane helix</keyword>
<comment type="subcellular location">
    <subcellularLocation>
        <location evidence="1">Membrane</location>
        <topology evidence="1">Multi-pass membrane protein</topology>
    </subcellularLocation>
</comment>
<feature type="transmembrane region" description="Helical" evidence="6">
    <location>
        <begin position="26"/>
        <end position="48"/>
    </location>
</feature>
<keyword evidence="4 6" id="KW-0472">Membrane</keyword>
<evidence type="ECO:0000256" key="5">
    <source>
        <dbReference type="ARBA" id="ARBA00038359"/>
    </source>
</evidence>
<evidence type="ECO:0000313" key="9">
    <source>
        <dbReference type="Proteomes" id="UP000002812"/>
    </source>
</evidence>
<reference evidence="8 9" key="1">
    <citation type="journal article" date="2012" name="Eukaryot. Cell">
        <title>Draft genome sequence of Aspergillus oryzae strain 3.042.</title>
        <authorList>
            <person name="Zhao G."/>
            <person name="Yao Y."/>
            <person name="Qi W."/>
            <person name="Wang C."/>
            <person name="Hou L."/>
            <person name="Zeng B."/>
            <person name="Cao X."/>
        </authorList>
    </citation>
    <scope>NUCLEOTIDE SEQUENCE [LARGE SCALE GENOMIC DNA]</scope>
    <source>
        <strain evidence="8 9">3.042</strain>
    </source>
</reference>
<evidence type="ECO:0000259" key="7">
    <source>
        <dbReference type="Pfam" id="PF20684"/>
    </source>
</evidence>
<evidence type="ECO:0000256" key="4">
    <source>
        <dbReference type="ARBA" id="ARBA00023136"/>
    </source>
</evidence>
<dbReference type="EMBL" id="AKHY01000033">
    <property type="protein sequence ID" value="EIT83114.1"/>
    <property type="molecule type" value="Genomic_DNA"/>
</dbReference>
<evidence type="ECO:0000313" key="8">
    <source>
        <dbReference type="EMBL" id="EIT83114.1"/>
    </source>
</evidence>
<protein>
    <recommendedName>
        <fullName evidence="7">Rhodopsin domain-containing protein</fullName>
    </recommendedName>
</protein>
<feature type="transmembrane region" description="Helical" evidence="6">
    <location>
        <begin position="216"/>
        <end position="235"/>
    </location>
</feature>
<comment type="similarity">
    <text evidence="5">Belongs to the SAT4 family.</text>
</comment>
<dbReference type="PANTHER" id="PTHR33048">
    <property type="entry name" value="PTH11-LIKE INTEGRAL MEMBRANE PROTEIN (AFU_ORTHOLOGUE AFUA_5G11245)"/>
    <property type="match status" value="1"/>
</dbReference>
<evidence type="ECO:0000256" key="1">
    <source>
        <dbReference type="ARBA" id="ARBA00004141"/>
    </source>
</evidence>
<proteinExistence type="inferred from homology"/>
<dbReference type="Pfam" id="PF20684">
    <property type="entry name" value="Fung_rhodopsin"/>
    <property type="match status" value="1"/>
</dbReference>
<sequence>MVEIPSDVVAGWPAPNYADPETKGPALPTIVLLFYVLATFALSVRLYDKLKISRQFFAEDYLIILSIVRPTCILPNQHTWDLPPQYFRPAKILVTVDFVFFFLASTFVRLSFLAFYRRVVAHTKTRLYKCTIYVTMFVTAVLAVAYISALLFRCSPVKAAYDFVPPTFYPDYPYHCTNREMILFTGSLLSTILDFWIMLIPIPLAWQLDLPLKQRLGVLGMFLLGLLICTCGAIKTRYLYTLFSTYDEVWVSTPIWILSALELHIGILCAIKFINDKWPAHVPAWERLDSERVLIALHTIGPIKR</sequence>
<dbReference type="AlphaFoldDB" id="I8AD30"/>
<accession>I8AD30</accession>
<gene>
    <name evidence="8" type="ORF">Ao3042_11664</name>
</gene>
<dbReference type="HOGENOM" id="CLU_028200_25_4_1"/>
<feature type="transmembrane region" description="Helical" evidence="6">
    <location>
        <begin position="181"/>
        <end position="204"/>
    </location>
</feature>
<reference evidence="9" key="2">
    <citation type="submission" date="2012-06" db="EMBL/GenBank/DDBJ databases">
        <title>Comparative genomic analyses of Aspergillus oryzae 3.042 and A. oryzae RIB40 for soy-sauce fermentation.</title>
        <authorList>
            <person name="Zhao G."/>
            <person name="Hou L."/>
            <person name="Wang C."/>
            <person name="Cao X."/>
        </authorList>
    </citation>
    <scope>NUCLEOTIDE SEQUENCE [LARGE SCALE GENOMIC DNA]</scope>
    <source>
        <strain evidence="9">3.042</strain>
    </source>
</reference>
<evidence type="ECO:0000256" key="2">
    <source>
        <dbReference type="ARBA" id="ARBA00022692"/>
    </source>
</evidence>
<feature type="transmembrane region" description="Helical" evidence="6">
    <location>
        <begin position="127"/>
        <end position="152"/>
    </location>
</feature>
<evidence type="ECO:0000256" key="3">
    <source>
        <dbReference type="ARBA" id="ARBA00022989"/>
    </source>
</evidence>
<feature type="domain" description="Rhodopsin" evidence="7">
    <location>
        <begin position="44"/>
        <end position="270"/>
    </location>
</feature>
<comment type="caution">
    <text evidence="8">The sequence shown here is derived from an EMBL/GenBank/DDBJ whole genome shotgun (WGS) entry which is preliminary data.</text>
</comment>
<dbReference type="Proteomes" id="UP000002812">
    <property type="component" value="Unassembled WGS sequence"/>
</dbReference>
<dbReference type="PANTHER" id="PTHR33048:SF129">
    <property type="entry name" value="INTEGRAL MEMBRANE PROTEIN-RELATED"/>
    <property type="match status" value="1"/>
</dbReference>
<dbReference type="InterPro" id="IPR049326">
    <property type="entry name" value="Rhodopsin_dom_fungi"/>
</dbReference>
<dbReference type="OrthoDB" id="5329176at2759"/>
<keyword evidence="2 6" id="KW-0812">Transmembrane</keyword>
<dbReference type="GO" id="GO:0016020">
    <property type="term" value="C:membrane"/>
    <property type="evidence" value="ECO:0007669"/>
    <property type="project" value="UniProtKB-SubCell"/>
</dbReference>
<organism evidence="8 9">
    <name type="scientific">Aspergillus oryzae (strain 3.042)</name>
    <name type="common">Yellow koji mold</name>
    <dbReference type="NCBI Taxonomy" id="1160506"/>
    <lineage>
        <taxon>Eukaryota</taxon>
        <taxon>Fungi</taxon>
        <taxon>Dikarya</taxon>
        <taxon>Ascomycota</taxon>
        <taxon>Pezizomycotina</taxon>
        <taxon>Eurotiomycetes</taxon>
        <taxon>Eurotiomycetidae</taxon>
        <taxon>Eurotiales</taxon>
        <taxon>Aspergillaceae</taxon>
        <taxon>Aspergillus</taxon>
        <taxon>Aspergillus subgen. Circumdati</taxon>
    </lineage>
</organism>
<evidence type="ECO:0000256" key="6">
    <source>
        <dbReference type="SAM" id="Phobius"/>
    </source>
</evidence>
<dbReference type="InterPro" id="IPR052337">
    <property type="entry name" value="SAT4-like"/>
</dbReference>